<dbReference type="Proteomes" id="UP000434580">
    <property type="component" value="Unassembled WGS sequence"/>
</dbReference>
<protein>
    <recommendedName>
        <fullName evidence="1">TOD1/MUCI70 glycosyltransferase-like domain-containing protein</fullName>
    </recommendedName>
</protein>
<evidence type="ECO:0000259" key="1">
    <source>
        <dbReference type="Pfam" id="PF04765"/>
    </source>
</evidence>
<proteinExistence type="predicted"/>
<feature type="domain" description="TOD1/MUCI70 glycosyltransferase-like" evidence="1">
    <location>
        <begin position="40"/>
        <end position="202"/>
    </location>
</feature>
<dbReference type="InterPro" id="IPR006852">
    <property type="entry name" value="TOD1_MUCI70"/>
</dbReference>
<organism evidence="2 3">
    <name type="scientific">BD1-7 clade bacterium</name>
    <dbReference type="NCBI Taxonomy" id="2029982"/>
    <lineage>
        <taxon>Bacteria</taxon>
        <taxon>Pseudomonadati</taxon>
        <taxon>Pseudomonadota</taxon>
        <taxon>Gammaproteobacteria</taxon>
        <taxon>Cellvibrionales</taxon>
        <taxon>Spongiibacteraceae</taxon>
        <taxon>BD1-7 clade</taxon>
    </lineage>
</organism>
<reference evidence="2 3" key="1">
    <citation type="submission" date="2019-11" db="EMBL/GenBank/DDBJ databases">
        <authorList>
            <person name="Holert J."/>
        </authorList>
    </citation>
    <scope>NUCLEOTIDE SEQUENCE [LARGE SCALE GENOMIC DNA]</scope>
    <source>
        <strain evidence="2">BC5_2</strain>
    </source>
</reference>
<name>A0A5S9PK52_9GAMM</name>
<accession>A0A5S9PK52</accession>
<gene>
    <name evidence="2" type="ORF">DPBNPPHM_01104</name>
</gene>
<dbReference type="OrthoDB" id="396512at2"/>
<dbReference type="AlphaFoldDB" id="A0A5S9PK52"/>
<sequence length="258" mass="30687">MKNKYVVYGCVVGNYDRVFPPVKMTPGVDYILFTDDSSLSVNGWDVRALDANVSADPSTINRYYKFFGHRILAEYDVSVYLDGNIRVLEDLSILLKEFEDSKCAIGFHKHYRRENVQEELLATGRAKKINNVEIAQRQVNRYLENGMPQDLLLTENFIIYRNHSSEKLDEAMSAWWHELINYSNRDQLSLGFVRWKHNLKTHIYLWNPRIDNEFYYVYPHNSESTLGSIRRYIRIRRFDSRKYLAAYYLFDRFLSKLM</sequence>
<dbReference type="PANTHER" id="PTHR12956">
    <property type="entry name" value="ALKALINE CERAMIDASE-RELATED"/>
    <property type="match status" value="1"/>
</dbReference>
<evidence type="ECO:0000313" key="3">
    <source>
        <dbReference type="Proteomes" id="UP000434580"/>
    </source>
</evidence>
<dbReference type="EMBL" id="CACSII010000012">
    <property type="protein sequence ID" value="CAA0104702.1"/>
    <property type="molecule type" value="Genomic_DNA"/>
</dbReference>
<dbReference type="Pfam" id="PF04765">
    <property type="entry name" value="TOD1_MUCI70"/>
    <property type="match status" value="1"/>
</dbReference>
<evidence type="ECO:0000313" key="2">
    <source>
        <dbReference type="EMBL" id="CAA0104702.1"/>
    </source>
</evidence>
<dbReference type="InterPro" id="IPR048354">
    <property type="entry name" value="TOD1_MUCI70_glycTrfase_dom"/>
</dbReference>
<dbReference type="PANTHER" id="PTHR12956:SF17">
    <property type="entry name" value="OS01G0749100 PROTEIN"/>
    <property type="match status" value="1"/>
</dbReference>